<keyword evidence="4" id="KW-1185">Reference proteome</keyword>
<comment type="caution">
    <text evidence="3">The sequence shown here is derived from an EMBL/GenBank/DDBJ whole genome shotgun (WGS) entry which is preliminary data.</text>
</comment>
<reference evidence="3 4" key="1">
    <citation type="submission" date="2017-08" db="EMBL/GenBank/DDBJ databases">
        <title>Genome sequence of Streptomyces albireticuli NRRL B-1670.</title>
        <authorList>
            <person name="Graham D.E."/>
            <person name="Mahan K.M."/>
            <person name="Klingeman D.M."/>
            <person name="Hettich R.L."/>
            <person name="Parry R.J."/>
            <person name="Spain J.C."/>
        </authorList>
    </citation>
    <scope>NUCLEOTIDE SEQUENCE [LARGE SCALE GENOMIC DNA]</scope>
    <source>
        <strain evidence="3 4">NRRL B-1670</strain>
    </source>
</reference>
<dbReference type="InterPro" id="IPR014030">
    <property type="entry name" value="Ketoacyl_synth_N"/>
</dbReference>
<sequence length="314" mass="31977">MDGGPPPDPHGPWFDVAAELGPRGYKYVPASCRHLLAATRRALTDAGDVLGRVPEARRGMAVGTNNGITTLIDTMDETVSGPGAARLSPATAPYFSINTLAGRVAMDHGIKGWNLTLTSPRTASLDALGAGARAFAAGRCDLLLAGTTEAPLPGRTKGHAVSEAGAAVLVLEPAAGAAARGADHYGTCRTVSFHLPAGAPYDAARRTSGDALDRLLAPGGRGGLPAARLISDASPVGAALAAHLRGLGVRTHAVPAGAGTLLPFLYVVHALARQGPPRLVAAASPEGGCALTLVRPYRPAAMTARTPDPEKEER</sequence>
<feature type="domain" description="Beta-ketoacyl synthase-like N-terminal" evidence="2">
    <location>
        <begin position="22"/>
        <end position="153"/>
    </location>
</feature>
<dbReference type="GO" id="GO:0004315">
    <property type="term" value="F:3-oxoacyl-[acyl-carrier-protein] synthase activity"/>
    <property type="evidence" value="ECO:0007669"/>
    <property type="project" value="TreeGrafter"/>
</dbReference>
<dbReference type="Proteomes" id="UP000218944">
    <property type="component" value="Unassembled WGS sequence"/>
</dbReference>
<name>A0A2A2D770_9ACTN</name>
<evidence type="ECO:0000313" key="4">
    <source>
        <dbReference type="Proteomes" id="UP000218944"/>
    </source>
</evidence>
<dbReference type="EMBL" id="NSJV01000271">
    <property type="protein sequence ID" value="PAU48313.1"/>
    <property type="molecule type" value="Genomic_DNA"/>
</dbReference>
<organism evidence="3 4">
    <name type="scientific">Streptomyces albireticuli</name>
    <dbReference type="NCBI Taxonomy" id="1940"/>
    <lineage>
        <taxon>Bacteria</taxon>
        <taxon>Bacillati</taxon>
        <taxon>Actinomycetota</taxon>
        <taxon>Actinomycetes</taxon>
        <taxon>Kitasatosporales</taxon>
        <taxon>Streptomycetaceae</taxon>
        <taxon>Streptomyces</taxon>
    </lineage>
</organism>
<dbReference type="SUPFAM" id="SSF53901">
    <property type="entry name" value="Thiolase-like"/>
    <property type="match status" value="1"/>
</dbReference>
<dbReference type="AlphaFoldDB" id="A0A2A2D770"/>
<protein>
    <submittedName>
        <fullName evidence="3">3-oxoacyl-ACP synthase</fullName>
    </submittedName>
</protein>
<gene>
    <name evidence="3" type="ORF">CK936_13995</name>
</gene>
<dbReference type="GO" id="GO:0006633">
    <property type="term" value="P:fatty acid biosynthetic process"/>
    <property type="evidence" value="ECO:0007669"/>
    <property type="project" value="TreeGrafter"/>
</dbReference>
<accession>A0A2A2D770</accession>
<dbReference type="PANTHER" id="PTHR11712:SF336">
    <property type="entry name" value="3-OXOACYL-[ACYL-CARRIER-PROTEIN] SYNTHASE, MITOCHONDRIAL"/>
    <property type="match status" value="1"/>
</dbReference>
<dbReference type="Gene3D" id="3.40.47.10">
    <property type="match status" value="1"/>
</dbReference>
<evidence type="ECO:0000256" key="1">
    <source>
        <dbReference type="ARBA" id="ARBA00022679"/>
    </source>
</evidence>
<proteinExistence type="predicted"/>
<dbReference type="Pfam" id="PF00109">
    <property type="entry name" value="ketoacyl-synt"/>
    <property type="match status" value="1"/>
</dbReference>
<evidence type="ECO:0000259" key="2">
    <source>
        <dbReference type="Pfam" id="PF00109"/>
    </source>
</evidence>
<dbReference type="PANTHER" id="PTHR11712">
    <property type="entry name" value="POLYKETIDE SYNTHASE-RELATED"/>
    <property type="match status" value="1"/>
</dbReference>
<dbReference type="InterPro" id="IPR016039">
    <property type="entry name" value="Thiolase-like"/>
</dbReference>
<evidence type="ECO:0000313" key="3">
    <source>
        <dbReference type="EMBL" id="PAU48313.1"/>
    </source>
</evidence>
<keyword evidence="1" id="KW-0808">Transferase</keyword>
<dbReference type="InterPro" id="IPR000794">
    <property type="entry name" value="Beta-ketoacyl_synthase"/>
</dbReference>